<reference evidence="1" key="1">
    <citation type="journal article" date="2020" name="Stud. Mycol.">
        <title>101 Dothideomycetes genomes: a test case for predicting lifestyles and emergence of pathogens.</title>
        <authorList>
            <person name="Haridas S."/>
            <person name="Albert R."/>
            <person name="Binder M."/>
            <person name="Bloem J."/>
            <person name="Labutti K."/>
            <person name="Salamov A."/>
            <person name="Andreopoulos B."/>
            <person name="Baker S."/>
            <person name="Barry K."/>
            <person name="Bills G."/>
            <person name="Bluhm B."/>
            <person name="Cannon C."/>
            <person name="Castanera R."/>
            <person name="Culley D."/>
            <person name="Daum C."/>
            <person name="Ezra D."/>
            <person name="Gonzalez J."/>
            <person name="Henrissat B."/>
            <person name="Kuo A."/>
            <person name="Liang C."/>
            <person name="Lipzen A."/>
            <person name="Lutzoni F."/>
            <person name="Magnuson J."/>
            <person name="Mondo S."/>
            <person name="Nolan M."/>
            <person name="Ohm R."/>
            <person name="Pangilinan J."/>
            <person name="Park H.-J."/>
            <person name="Ramirez L."/>
            <person name="Alfaro M."/>
            <person name="Sun H."/>
            <person name="Tritt A."/>
            <person name="Yoshinaga Y."/>
            <person name="Zwiers L.-H."/>
            <person name="Turgeon B."/>
            <person name="Goodwin S."/>
            <person name="Spatafora J."/>
            <person name="Crous P."/>
            <person name="Grigoriev I."/>
        </authorList>
    </citation>
    <scope>NUCLEOTIDE SEQUENCE</scope>
    <source>
        <strain evidence="1">CBS 627.86</strain>
    </source>
</reference>
<gene>
    <name evidence="1" type="ORF">BDV96DRAFT_496538</name>
</gene>
<proteinExistence type="predicted"/>
<evidence type="ECO:0000313" key="1">
    <source>
        <dbReference type="EMBL" id="KAF2113449.1"/>
    </source>
</evidence>
<name>A0A6A5Z1W1_9PLEO</name>
<dbReference type="EMBL" id="ML977328">
    <property type="protein sequence ID" value="KAF2113449.1"/>
    <property type="molecule type" value="Genomic_DNA"/>
</dbReference>
<dbReference type="AlphaFoldDB" id="A0A6A5Z1W1"/>
<accession>A0A6A5Z1W1</accession>
<dbReference type="OrthoDB" id="3774700at2759"/>
<evidence type="ECO:0000313" key="2">
    <source>
        <dbReference type="Proteomes" id="UP000799770"/>
    </source>
</evidence>
<protein>
    <submittedName>
        <fullName evidence="1">Uncharacterized protein</fullName>
    </submittedName>
</protein>
<organism evidence="1 2">
    <name type="scientific">Lophiotrema nucula</name>
    <dbReference type="NCBI Taxonomy" id="690887"/>
    <lineage>
        <taxon>Eukaryota</taxon>
        <taxon>Fungi</taxon>
        <taxon>Dikarya</taxon>
        <taxon>Ascomycota</taxon>
        <taxon>Pezizomycotina</taxon>
        <taxon>Dothideomycetes</taxon>
        <taxon>Pleosporomycetidae</taxon>
        <taxon>Pleosporales</taxon>
        <taxon>Lophiotremataceae</taxon>
        <taxon>Lophiotrema</taxon>
    </lineage>
</organism>
<keyword evidence="2" id="KW-1185">Reference proteome</keyword>
<sequence length="349" mass="40153">MPSLKRKIPSIASLRPDVQAAEHYTNLSFAFAISLGVVKRMTWEQTPWLLPKISVPESTRISTYYEVCFDKTIAPEAIQNALLLGSTFTTQEQKDEFGRGTQVYVVFPNLKRDIRKNKKFLTTWHNEVVLPAFNRAWEDSGLTPVFERGMCKDTLSIFHYKMARRADHILEHLDLHGKKKGSTLLREHWPDYDEKYQIDGVKEHNINDRWGIFDEAWKSITGMLEGVLPKFEKPVLLLMNKARTDLNPDHGVSKIYEIVGQQWDKNIDSRFIVPGSFRVVLQTVVGGAIPCELSDEEDEEPRVGHRLIKEGPVEKDAVEVDFKRMGDEEPAMERPTKRPCIGSFAYYDQ</sequence>
<dbReference type="Proteomes" id="UP000799770">
    <property type="component" value="Unassembled WGS sequence"/>
</dbReference>